<reference evidence="2" key="1">
    <citation type="submission" date="2014-11" db="EMBL/GenBank/DDBJ databases">
        <authorList>
            <person name="Otto D Thomas"/>
            <person name="Naeem Raeece"/>
        </authorList>
    </citation>
    <scope>NUCLEOTIDE SEQUENCE</scope>
</reference>
<dbReference type="GO" id="GO:0005525">
    <property type="term" value="F:GTP binding"/>
    <property type="evidence" value="ECO:0007669"/>
    <property type="project" value="InterPro"/>
</dbReference>
<organism evidence="2">
    <name type="scientific">Chromera velia CCMP2878</name>
    <dbReference type="NCBI Taxonomy" id="1169474"/>
    <lineage>
        <taxon>Eukaryota</taxon>
        <taxon>Sar</taxon>
        <taxon>Alveolata</taxon>
        <taxon>Colpodellida</taxon>
        <taxon>Chromeraceae</taxon>
        <taxon>Chromera</taxon>
    </lineage>
</organism>
<dbReference type="GO" id="GO:0003924">
    <property type="term" value="F:GTPase activity"/>
    <property type="evidence" value="ECO:0007669"/>
    <property type="project" value="InterPro"/>
</dbReference>
<dbReference type="InterPro" id="IPR027417">
    <property type="entry name" value="P-loop_NTPase"/>
</dbReference>
<evidence type="ECO:0000313" key="2">
    <source>
        <dbReference type="EMBL" id="CEM50081.1"/>
    </source>
</evidence>
<dbReference type="SUPFAM" id="SSF52540">
    <property type="entry name" value="P-loop containing nucleoside triphosphate hydrolases"/>
    <property type="match status" value="1"/>
</dbReference>
<protein>
    <submittedName>
        <fullName evidence="2">Uncharacterized protein</fullName>
    </submittedName>
</protein>
<feature type="compositionally biased region" description="Pro residues" evidence="1">
    <location>
        <begin position="38"/>
        <end position="61"/>
    </location>
</feature>
<dbReference type="VEuPathDB" id="CryptoDB:Cvel_34105"/>
<dbReference type="Pfam" id="PF00071">
    <property type="entry name" value="Ras"/>
    <property type="match status" value="1"/>
</dbReference>
<accession>A0A0G4HZR8</accession>
<sequence>MSLTHTGGASRRGSAGEVEGSAGGDRPRQTHSAEPLPCASPSPSLSPPPAPPAAIPSAPPEPFDERQMEEEDEDEEEEEGVEERHREGEGGAAVGGLDAFGRVPMKVAVVGDSAVGKTCLVTRFVEGKYDEDYIETLGECSSGD</sequence>
<feature type="compositionally biased region" description="Acidic residues" evidence="1">
    <location>
        <begin position="67"/>
        <end position="81"/>
    </location>
</feature>
<gene>
    <name evidence="2" type="ORF">Cvel_34105</name>
</gene>
<name>A0A0G4HZR8_9ALVE</name>
<evidence type="ECO:0000256" key="1">
    <source>
        <dbReference type="SAM" id="MobiDB-lite"/>
    </source>
</evidence>
<dbReference type="AlphaFoldDB" id="A0A0G4HZR8"/>
<dbReference type="PRINTS" id="PR00449">
    <property type="entry name" value="RASTRNSFRMNG"/>
</dbReference>
<dbReference type="Gene3D" id="3.40.50.300">
    <property type="entry name" value="P-loop containing nucleotide triphosphate hydrolases"/>
    <property type="match status" value="1"/>
</dbReference>
<proteinExistence type="predicted"/>
<dbReference type="EMBL" id="CDMZ01004550">
    <property type="protein sequence ID" value="CEM50081.1"/>
    <property type="molecule type" value="Genomic_DNA"/>
</dbReference>
<feature type="region of interest" description="Disordered" evidence="1">
    <location>
        <begin position="1"/>
        <end position="97"/>
    </location>
</feature>
<dbReference type="InterPro" id="IPR001806">
    <property type="entry name" value="Small_GTPase"/>
</dbReference>